<evidence type="ECO:0000313" key="1">
    <source>
        <dbReference type="EMBL" id="MBC2873243.1"/>
    </source>
</evidence>
<name>A0A923EQ88_KLEPN</name>
<sequence>MVTTCAQYCLFSGHNIGLWDAEEQLLPVEIGDYIIEIEDVGLCIIGVNKTKEIVVIHKKTQEDSMIICRLTGN</sequence>
<protein>
    <submittedName>
        <fullName evidence="1">Uncharacterized protein</fullName>
    </submittedName>
</protein>
<comment type="caution">
    <text evidence="1">The sequence shown here is derived from an EMBL/GenBank/DDBJ whole genome shotgun (WGS) entry which is preliminary data.</text>
</comment>
<dbReference type="AlphaFoldDB" id="A0A923EQ88"/>
<dbReference type="EMBL" id="JACLQZ010000001">
    <property type="protein sequence ID" value="MBC2873243.1"/>
    <property type="molecule type" value="Genomic_DNA"/>
</dbReference>
<dbReference type="Proteomes" id="UP000629923">
    <property type="component" value="Unassembled WGS sequence"/>
</dbReference>
<reference evidence="1" key="1">
    <citation type="submission" date="2020-08" db="EMBL/GenBank/DDBJ databases">
        <title>Tigecycline and colistin resistance in Klebsiella pneumoniae.</title>
        <authorList>
            <person name="Ramesh N."/>
            <person name="Shanthini T."/>
            <person name="Prasanth M."/>
            <person name="Senthilkumar N."/>
            <person name="Meesala Krishna M."/>
            <person name="Guruswami G."/>
        </authorList>
    </citation>
    <scope>NUCLEOTIDE SEQUENCE</scope>
    <source>
        <strain evidence="1">SHM 84C</strain>
    </source>
</reference>
<gene>
    <name evidence="1" type="ORF">H7U18_22585</name>
</gene>
<accession>A0A923EQ88</accession>
<evidence type="ECO:0000313" key="2">
    <source>
        <dbReference type="Proteomes" id="UP000629923"/>
    </source>
</evidence>
<organism evidence="1 2">
    <name type="scientific">Klebsiella pneumoniae</name>
    <dbReference type="NCBI Taxonomy" id="573"/>
    <lineage>
        <taxon>Bacteria</taxon>
        <taxon>Pseudomonadati</taxon>
        <taxon>Pseudomonadota</taxon>
        <taxon>Gammaproteobacteria</taxon>
        <taxon>Enterobacterales</taxon>
        <taxon>Enterobacteriaceae</taxon>
        <taxon>Klebsiella/Raoultella group</taxon>
        <taxon>Klebsiella</taxon>
        <taxon>Klebsiella pneumoniae complex</taxon>
    </lineage>
</organism>
<proteinExistence type="predicted"/>